<dbReference type="InterPro" id="IPR036880">
    <property type="entry name" value="Kunitz_BPTI_sf"/>
</dbReference>
<feature type="domain" description="BPTI/Kunitz inhibitor" evidence="2">
    <location>
        <begin position="28"/>
        <end position="80"/>
    </location>
</feature>
<feature type="non-terminal residue" evidence="3">
    <location>
        <position position="188"/>
    </location>
</feature>
<feature type="chain" id="PRO_5041387739" description="BPTI/Kunitz inhibitor domain-containing protein" evidence="1">
    <location>
        <begin position="20"/>
        <end position="188"/>
    </location>
</feature>
<dbReference type="SMART" id="SM00289">
    <property type="entry name" value="WR1"/>
    <property type="match status" value="1"/>
</dbReference>
<dbReference type="PRINTS" id="PR00759">
    <property type="entry name" value="BASICPTASE"/>
</dbReference>
<dbReference type="PANTHER" id="PTHR46339">
    <property type="entry name" value="PROTEIN CBG15282-RELATED"/>
    <property type="match status" value="1"/>
</dbReference>
<dbReference type="InterPro" id="IPR002223">
    <property type="entry name" value="Kunitz_BPTI"/>
</dbReference>
<evidence type="ECO:0000256" key="1">
    <source>
        <dbReference type="SAM" id="SignalP"/>
    </source>
</evidence>
<protein>
    <recommendedName>
        <fullName evidence="2">BPTI/Kunitz inhibitor domain-containing protein</fullName>
    </recommendedName>
</protein>
<dbReference type="EMBL" id="CATQJA010000537">
    <property type="protein sequence ID" value="CAJ0561199.1"/>
    <property type="molecule type" value="Genomic_DNA"/>
</dbReference>
<comment type="caution">
    <text evidence="3">The sequence shown here is derived from an EMBL/GenBank/DDBJ whole genome shotgun (WGS) entry which is preliminary data.</text>
</comment>
<evidence type="ECO:0000313" key="4">
    <source>
        <dbReference type="Proteomes" id="UP001177023"/>
    </source>
</evidence>
<name>A0AA36C652_9BILA</name>
<dbReference type="CDD" id="cd00109">
    <property type="entry name" value="Kunitz-type"/>
    <property type="match status" value="1"/>
</dbReference>
<proteinExistence type="predicted"/>
<dbReference type="PROSITE" id="PS50279">
    <property type="entry name" value="BPTI_KUNITZ_2"/>
    <property type="match status" value="2"/>
</dbReference>
<feature type="domain" description="BPTI/Kunitz inhibitor" evidence="2">
    <location>
        <begin position="133"/>
        <end position="186"/>
    </location>
</feature>
<dbReference type="InterPro" id="IPR006150">
    <property type="entry name" value="Cys_repeat_1"/>
</dbReference>
<accession>A0AA36C652</accession>
<dbReference type="SMART" id="SM00131">
    <property type="entry name" value="KU"/>
    <property type="match status" value="2"/>
</dbReference>
<sequence length="188" mass="20862">MYPHVTLLLLPLFCYGIYAADEETTVKCVVGREPGRPCDEPGAQKFFFDVKRGICQPFYYKGCGGNENRHDSRADCEKTCKGSKLAPAAPVARCPAGNPAAMDDKGKTLECSQCPKGYSCEKDLCCASKEKACEVEYDSGKYMTGRAHIPKYFHSKQLSTCILFTYYGSMGNANNFDTFHQCEQFCAK</sequence>
<dbReference type="Proteomes" id="UP001177023">
    <property type="component" value="Unassembled WGS sequence"/>
</dbReference>
<evidence type="ECO:0000259" key="2">
    <source>
        <dbReference type="PROSITE" id="PS50279"/>
    </source>
</evidence>
<evidence type="ECO:0000313" key="3">
    <source>
        <dbReference type="EMBL" id="CAJ0561199.1"/>
    </source>
</evidence>
<dbReference type="Pfam" id="PF00014">
    <property type="entry name" value="Kunitz_BPTI"/>
    <property type="match status" value="2"/>
</dbReference>
<dbReference type="Gene3D" id="4.10.410.10">
    <property type="entry name" value="Pancreatic trypsin inhibitor Kunitz domain"/>
    <property type="match status" value="2"/>
</dbReference>
<reference evidence="3" key="1">
    <citation type="submission" date="2023-06" db="EMBL/GenBank/DDBJ databases">
        <authorList>
            <person name="Delattre M."/>
        </authorList>
    </citation>
    <scope>NUCLEOTIDE SEQUENCE</scope>
    <source>
        <strain evidence="3">AF72</strain>
    </source>
</reference>
<gene>
    <name evidence="3" type="ORF">MSPICULIGERA_LOCUS1758</name>
</gene>
<feature type="signal peptide" evidence="1">
    <location>
        <begin position="1"/>
        <end position="19"/>
    </location>
</feature>
<dbReference type="SUPFAM" id="SSF57362">
    <property type="entry name" value="BPTI-like"/>
    <property type="match status" value="2"/>
</dbReference>
<dbReference type="AlphaFoldDB" id="A0AA36C652"/>
<organism evidence="3 4">
    <name type="scientific">Mesorhabditis spiculigera</name>
    <dbReference type="NCBI Taxonomy" id="96644"/>
    <lineage>
        <taxon>Eukaryota</taxon>
        <taxon>Metazoa</taxon>
        <taxon>Ecdysozoa</taxon>
        <taxon>Nematoda</taxon>
        <taxon>Chromadorea</taxon>
        <taxon>Rhabditida</taxon>
        <taxon>Rhabditina</taxon>
        <taxon>Rhabditomorpha</taxon>
        <taxon>Rhabditoidea</taxon>
        <taxon>Rhabditidae</taxon>
        <taxon>Mesorhabditinae</taxon>
        <taxon>Mesorhabditis</taxon>
    </lineage>
</organism>
<dbReference type="InterPro" id="IPR053014">
    <property type="entry name" value="Cuticle_assoc_divergent"/>
</dbReference>
<keyword evidence="1" id="KW-0732">Signal</keyword>
<dbReference type="GO" id="GO:0004867">
    <property type="term" value="F:serine-type endopeptidase inhibitor activity"/>
    <property type="evidence" value="ECO:0007669"/>
    <property type="project" value="InterPro"/>
</dbReference>
<keyword evidence="4" id="KW-1185">Reference proteome</keyword>